<dbReference type="Proteomes" id="UP000708208">
    <property type="component" value="Unassembled WGS sequence"/>
</dbReference>
<dbReference type="EMBL" id="CAJVCH010352048">
    <property type="protein sequence ID" value="CAG7815737.1"/>
    <property type="molecule type" value="Genomic_DNA"/>
</dbReference>
<comment type="caution">
    <text evidence="1">The sequence shown here is derived from an EMBL/GenBank/DDBJ whole genome shotgun (WGS) entry which is preliminary data.</text>
</comment>
<proteinExistence type="predicted"/>
<evidence type="ECO:0000313" key="1">
    <source>
        <dbReference type="EMBL" id="CAG7815737.1"/>
    </source>
</evidence>
<gene>
    <name evidence="1" type="ORF">AFUS01_LOCUS26399</name>
</gene>
<keyword evidence="2" id="KW-1185">Reference proteome</keyword>
<name>A0A8J2KFV0_9HEXA</name>
<reference evidence="1" key="1">
    <citation type="submission" date="2021-06" db="EMBL/GenBank/DDBJ databases">
        <authorList>
            <person name="Hodson N. C."/>
            <person name="Mongue J. A."/>
            <person name="Jaron S. K."/>
        </authorList>
    </citation>
    <scope>NUCLEOTIDE SEQUENCE</scope>
</reference>
<sequence>MLDDEGLAIASQVVGELSALEKKGQKVAGMKDLYYDLLWKYRTALIPSTFLMSRYHKEVMELYLKFDVKEPERLVAMPLSSLLGPVVPSANYQREEVISDLESLRNHQPEGEWERLRALYRLFTLRQEENPANTETTTTEQGVAEANLQDVVKEEKSSSPKCVTFLCYGDVERRVYEDELTWWWSGQSPEEKKDLTVDLRLYDVGDVEPTIKMWKMGITPEELTPRVRQVWYLVECMVKAARGEKSEDHI</sequence>
<dbReference type="AlphaFoldDB" id="A0A8J2KFV0"/>
<accession>A0A8J2KFV0</accession>
<protein>
    <submittedName>
        <fullName evidence="1">Uncharacterized protein</fullName>
    </submittedName>
</protein>
<evidence type="ECO:0000313" key="2">
    <source>
        <dbReference type="Proteomes" id="UP000708208"/>
    </source>
</evidence>
<organism evidence="1 2">
    <name type="scientific">Allacma fusca</name>
    <dbReference type="NCBI Taxonomy" id="39272"/>
    <lineage>
        <taxon>Eukaryota</taxon>
        <taxon>Metazoa</taxon>
        <taxon>Ecdysozoa</taxon>
        <taxon>Arthropoda</taxon>
        <taxon>Hexapoda</taxon>
        <taxon>Collembola</taxon>
        <taxon>Symphypleona</taxon>
        <taxon>Sminthuridae</taxon>
        <taxon>Allacma</taxon>
    </lineage>
</organism>